<dbReference type="Proteomes" id="UP000594468">
    <property type="component" value="Chromosome"/>
</dbReference>
<evidence type="ECO:0000313" key="2">
    <source>
        <dbReference type="Proteomes" id="UP000594468"/>
    </source>
</evidence>
<evidence type="ECO:0000313" key="1">
    <source>
        <dbReference type="EMBL" id="QPC81062.1"/>
    </source>
</evidence>
<dbReference type="EMBL" id="CP062983">
    <property type="protein sequence ID" value="QPC81062.1"/>
    <property type="molecule type" value="Genomic_DNA"/>
</dbReference>
<organism evidence="1 2">
    <name type="scientific">Phototrophicus methaneseepsis</name>
    <dbReference type="NCBI Taxonomy" id="2710758"/>
    <lineage>
        <taxon>Bacteria</taxon>
        <taxon>Bacillati</taxon>
        <taxon>Chloroflexota</taxon>
        <taxon>Candidatus Thermofontia</taxon>
        <taxon>Phototrophicales</taxon>
        <taxon>Phototrophicaceae</taxon>
        <taxon>Phototrophicus</taxon>
    </lineage>
</organism>
<dbReference type="KEGG" id="pmet:G4Y79_15265"/>
<protein>
    <submittedName>
        <fullName evidence="1">Uncharacterized protein</fullName>
    </submittedName>
</protein>
<proteinExistence type="predicted"/>
<sequence length="133" mass="13493">MAGFRYAGSLVGTGEPVIRKYVLADGEVISKNQILNLESGEADAGATNDSAFIGAAVESVDNTDDGLSIHVICNPDAIYAVDDANVRVAGATLDLASGGMGVAASSNADFVVVADSAADEPTLVVFNSNHYLG</sequence>
<name>A0A7S8E629_9CHLR</name>
<reference evidence="1 2" key="1">
    <citation type="submission" date="2020-02" db="EMBL/GenBank/DDBJ databases">
        <authorList>
            <person name="Zheng R.K."/>
            <person name="Sun C.M."/>
        </authorList>
    </citation>
    <scope>NUCLEOTIDE SEQUENCE [LARGE SCALE GENOMIC DNA]</scope>
    <source>
        <strain evidence="2">rifampicinis</strain>
    </source>
</reference>
<dbReference type="RefSeq" id="WP_195169135.1">
    <property type="nucleotide sequence ID" value="NZ_CP062983.1"/>
</dbReference>
<keyword evidence="2" id="KW-1185">Reference proteome</keyword>
<dbReference type="AlphaFoldDB" id="A0A7S8E629"/>
<gene>
    <name evidence="1" type="ORF">G4Y79_15265</name>
</gene>
<accession>A0A7S8E629</accession>